<evidence type="ECO:0000256" key="1">
    <source>
        <dbReference type="ARBA" id="ARBA00001933"/>
    </source>
</evidence>
<comment type="cofactor">
    <cofactor evidence="1">
        <name>pyridoxal 5'-phosphate</name>
        <dbReference type="ChEBI" id="CHEBI:597326"/>
    </cofactor>
</comment>
<evidence type="ECO:0000259" key="11">
    <source>
        <dbReference type="Pfam" id="PF00266"/>
    </source>
</evidence>
<dbReference type="GO" id="GO:0051536">
    <property type="term" value="F:iron-sulfur cluster binding"/>
    <property type="evidence" value="ECO:0007669"/>
    <property type="project" value="UniProtKB-KW"/>
</dbReference>
<evidence type="ECO:0000256" key="5">
    <source>
        <dbReference type="ARBA" id="ARBA00022679"/>
    </source>
</evidence>
<dbReference type="Gene3D" id="3.90.1150.10">
    <property type="entry name" value="Aspartate Aminotransferase, domain 1"/>
    <property type="match status" value="1"/>
</dbReference>
<keyword evidence="5" id="KW-0808">Transferase</keyword>
<dbReference type="AlphaFoldDB" id="A0A5B8XD66"/>
<dbReference type="RefSeq" id="WP_146820598.1">
    <property type="nucleotide sequence ID" value="NZ_CP029077.1"/>
</dbReference>
<dbReference type="InterPro" id="IPR015424">
    <property type="entry name" value="PyrdxlP-dep_Trfase"/>
</dbReference>
<organism evidence="12 13">
    <name type="scientific">Candidatus Deianiraea vastatrix</name>
    <dbReference type="NCBI Taxonomy" id="2163644"/>
    <lineage>
        <taxon>Bacteria</taxon>
        <taxon>Pseudomonadati</taxon>
        <taxon>Pseudomonadota</taxon>
        <taxon>Alphaproteobacteria</taxon>
        <taxon>Rickettsiales</taxon>
        <taxon>Candidatus Deianiraeaceae</taxon>
        <taxon>Candidatus Deianiraea</taxon>
    </lineage>
</organism>
<evidence type="ECO:0000256" key="2">
    <source>
        <dbReference type="ARBA" id="ARBA00003120"/>
    </source>
</evidence>
<keyword evidence="7" id="KW-0663">Pyridoxal phosphate</keyword>
<keyword evidence="13" id="KW-1185">Reference proteome</keyword>
<evidence type="ECO:0000256" key="9">
    <source>
        <dbReference type="ARBA" id="ARBA00023014"/>
    </source>
</evidence>
<sequence length="364" mass="40279">MAKIYMDYNATTPVLPEILDEMKKFQNLPLNASSTHYYGRMARTVIEDARHGILQAIFPKNHSKYRLIFTSSGTEANNLAINSFSSKTILYSSLEHKSIKKPIMMGKNADKSCEIPVLQNGEIDYIAMENLIKTQAPSLISVMHANNECGVIQNIDKIAEICRNNGLFFHTDASQSFGKIKCNFDEILPDMITISSHKIYGPIGVSALIYKSNVQIIPQILGGGQEFYLRSGTENVAGIYGFSLACKMAISDFPEKYKNIAKMRDEIEKIAVSKGYFTLCQGINRIPNTTMICKNGQNTSMQLMFFDQKGIMVSGGSACSSGLVESSEICQKLGLDTGNSCSQIRFSLGLFTTDDEACFVCENL</sequence>
<evidence type="ECO:0000256" key="6">
    <source>
        <dbReference type="ARBA" id="ARBA00022723"/>
    </source>
</evidence>
<dbReference type="Gene3D" id="3.40.640.10">
    <property type="entry name" value="Type I PLP-dependent aspartate aminotransferase-like (Major domain)"/>
    <property type="match status" value="1"/>
</dbReference>
<dbReference type="Proteomes" id="UP000321934">
    <property type="component" value="Chromosome"/>
</dbReference>
<dbReference type="GO" id="GO:0046872">
    <property type="term" value="F:metal ion binding"/>
    <property type="evidence" value="ECO:0007669"/>
    <property type="project" value="UniProtKB-KW"/>
</dbReference>
<dbReference type="PIRSF" id="PIRSF005572">
    <property type="entry name" value="NifS"/>
    <property type="match status" value="1"/>
</dbReference>
<evidence type="ECO:0000313" key="12">
    <source>
        <dbReference type="EMBL" id="QED23319.1"/>
    </source>
</evidence>
<dbReference type="OrthoDB" id="9808002at2"/>
<dbReference type="Pfam" id="PF00266">
    <property type="entry name" value="Aminotran_5"/>
    <property type="match status" value="1"/>
</dbReference>
<dbReference type="InterPro" id="IPR015421">
    <property type="entry name" value="PyrdxlP-dep_Trfase_major"/>
</dbReference>
<dbReference type="PANTHER" id="PTHR11601">
    <property type="entry name" value="CYSTEINE DESULFURYLASE FAMILY MEMBER"/>
    <property type="match status" value="1"/>
</dbReference>
<protein>
    <recommendedName>
        <fullName evidence="4">Cysteine desulfurase</fullName>
    </recommendedName>
</protein>
<feature type="domain" description="Aminotransferase class V" evidence="11">
    <location>
        <begin position="4"/>
        <end position="356"/>
    </location>
</feature>
<keyword evidence="9" id="KW-0411">Iron-sulfur</keyword>
<keyword evidence="8" id="KW-0408">Iron</keyword>
<reference evidence="12 13" key="1">
    <citation type="journal article" date="2019" name="ISME J.">
        <title>Deianiraea, an extracellular bacterium associated with the ciliate Paramecium, suggests an alternative scenario for the evolution of Rickettsiales.</title>
        <authorList>
            <person name="Castelli M."/>
            <person name="Sabaneyeva E."/>
            <person name="Lanzoni O."/>
            <person name="Lebedeva N."/>
            <person name="Floriano A.M."/>
            <person name="Gaiarsa S."/>
            <person name="Benken K."/>
            <person name="Modeo L."/>
            <person name="Bandi C."/>
            <person name="Potekhin A."/>
            <person name="Sassera D."/>
            <person name="Petroni G."/>
        </authorList>
    </citation>
    <scope>NUCLEOTIDE SEQUENCE [LARGE SCALE GENOMIC DNA]</scope>
    <source>
        <strain evidence="12">CyL4-1</strain>
    </source>
</reference>
<dbReference type="EMBL" id="CP029077">
    <property type="protein sequence ID" value="QED23319.1"/>
    <property type="molecule type" value="Genomic_DNA"/>
</dbReference>
<evidence type="ECO:0000256" key="7">
    <source>
        <dbReference type="ARBA" id="ARBA00022898"/>
    </source>
</evidence>
<comment type="function">
    <text evidence="2">Catalyzes the removal of elemental sulfur atoms from cysteine to produce alanine. Seems to participate in the biosynthesis of the nitrogenase metalloclusters by providing the inorganic sulfur required for the Fe-S core formation.</text>
</comment>
<gene>
    <name evidence="12" type="ORF">Deia_00524</name>
</gene>
<comment type="similarity">
    <text evidence="3">Belongs to the class-V pyridoxal-phosphate-dependent aminotransferase family. NifS/IscS subfamily.</text>
</comment>
<dbReference type="SUPFAM" id="SSF53383">
    <property type="entry name" value="PLP-dependent transferases"/>
    <property type="match status" value="1"/>
</dbReference>
<evidence type="ECO:0000256" key="8">
    <source>
        <dbReference type="ARBA" id="ARBA00023004"/>
    </source>
</evidence>
<accession>A0A5B8XD66</accession>
<keyword evidence="6" id="KW-0479">Metal-binding</keyword>
<evidence type="ECO:0000256" key="10">
    <source>
        <dbReference type="ARBA" id="ARBA00050776"/>
    </source>
</evidence>
<dbReference type="InterPro" id="IPR000192">
    <property type="entry name" value="Aminotrans_V_dom"/>
</dbReference>
<proteinExistence type="inferred from homology"/>
<comment type="catalytic activity">
    <reaction evidence="10">
        <text>(sulfur carrier)-H + L-cysteine = (sulfur carrier)-SH + L-alanine</text>
        <dbReference type="Rhea" id="RHEA:43892"/>
        <dbReference type="Rhea" id="RHEA-COMP:14737"/>
        <dbReference type="Rhea" id="RHEA-COMP:14739"/>
        <dbReference type="ChEBI" id="CHEBI:29917"/>
        <dbReference type="ChEBI" id="CHEBI:35235"/>
        <dbReference type="ChEBI" id="CHEBI:57972"/>
        <dbReference type="ChEBI" id="CHEBI:64428"/>
        <dbReference type="EC" id="2.8.1.7"/>
    </reaction>
</comment>
<evidence type="ECO:0000256" key="4">
    <source>
        <dbReference type="ARBA" id="ARBA00013558"/>
    </source>
</evidence>
<evidence type="ECO:0000313" key="13">
    <source>
        <dbReference type="Proteomes" id="UP000321934"/>
    </source>
</evidence>
<dbReference type="GO" id="GO:0031071">
    <property type="term" value="F:cysteine desulfurase activity"/>
    <property type="evidence" value="ECO:0007669"/>
    <property type="project" value="UniProtKB-EC"/>
</dbReference>
<dbReference type="PANTHER" id="PTHR11601:SF34">
    <property type="entry name" value="CYSTEINE DESULFURASE"/>
    <property type="match status" value="1"/>
</dbReference>
<dbReference type="InterPro" id="IPR015422">
    <property type="entry name" value="PyrdxlP-dep_Trfase_small"/>
</dbReference>
<evidence type="ECO:0000256" key="3">
    <source>
        <dbReference type="ARBA" id="ARBA00006490"/>
    </source>
</evidence>
<dbReference type="InterPro" id="IPR016454">
    <property type="entry name" value="Cysteine_dSase"/>
</dbReference>
<name>A0A5B8XD66_9RICK</name>